<feature type="domain" description="Amine oxidase" evidence="1">
    <location>
        <begin position="11"/>
        <end position="397"/>
    </location>
</feature>
<reference evidence="2 3" key="1">
    <citation type="submission" date="2018-03" db="EMBL/GenBank/DDBJ databases">
        <title>Genomic Encyclopedia of Archaeal and Bacterial Type Strains, Phase II (KMG-II): from individual species to whole genera.</title>
        <authorList>
            <person name="Goeker M."/>
        </authorList>
    </citation>
    <scope>NUCLEOTIDE SEQUENCE [LARGE SCALE GENOMIC DNA]</scope>
    <source>
        <strain evidence="2 3">DSM 44720</strain>
    </source>
</reference>
<dbReference type="Gene3D" id="3.50.50.60">
    <property type="entry name" value="FAD/NAD(P)-binding domain"/>
    <property type="match status" value="1"/>
</dbReference>
<dbReference type="PRINTS" id="PR00419">
    <property type="entry name" value="ADXRDTASE"/>
</dbReference>
<dbReference type="InterPro" id="IPR036188">
    <property type="entry name" value="FAD/NAD-bd_sf"/>
</dbReference>
<dbReference type="RefSeq" id="WP_106191810.1">
    <property type="nucleotide sequence ID" value="NZ_PVTF01000010.1"/>
</dbReference>
<dbReference type="AlphaFoldDB" id="A0A2T0SVM2"/>
<evidence type="ECO:0000313" key="3">
    <source>
        <dbReference type="Proteomes" id="UP000239494"/>
    </source>
</evidence>
<dbReference type="OrthoDB" id="9767561at2"/>
<comment type="caution">
    <text evidence="2">The sequence shown here is derived from an EMBL/GenBank/DDBJ whole genome shotgun (WGS) entry which is preliminary data.</text>
</comment>
<dbReference type="Pfam" id="PF01593">
    <property type="entry name" value="Amino_oxidase"/>
    <property type="match status" value="1"/>
</dbReference>
<proteinExistence type="predicted"/>
<evidence type="ECO:0000259" key="1">
    <source>
        <dbReference type="Pfam" id="PF01593"/>
    </source>
</evidence>
<accession>A0A2T0SVM2</accession>
<evidence type="ECO:0000313" key="2">
    <source>
        <dbReference type="EMBL" id="PRY37456.1"/>
    </source>
</evidence>
<keyword evidence="3" id="KW-1185">Reference proteome</keyword>
<organism evidence="2 3">
    <name type="scientific">Umezawaea tangerina</name>
    <dbReference type="NCBI Taxonomy" id="84725"/>
    <lineage>
        <taxon>Bacteria</taxon>
        <taxon>Bacillati</taxon>
        <taxon>Actinomycetota</taxon>
        <taxon>Actinomycetes</taxon>
        <taxon>Pseudonocardiales</taxon>
        <taxon>Pseudonocardiaceae</taxon>
        <taxon>Umezawaea</taxon>
    </lineage>
</organism>
<dbReference type="GO" id="GO:0016491">
    <property type="term" value="F:oxidoreductase activity"/>
    <property type="evidence" value="ECO:0007669"/>
    <property type="project" value="InterPro"/>
</dbReference>
<dbReference type="InterPro" id="IPR002937">
    <property type="entry name" value="Amino_oxidase"/>
</dbReference>
<dbReference type="Proteomes" id="UP000239494">
    <property type="component" value="Unassembled WGS sequence"/>
</dbReference>
<dbReference type="EMBL" id="PVTF01000010">
    <property type="protein sequence ID" value="PRY37456.1"/>
    <property type="molecule type" value="Genomic_DNA"/>
</dbReference>
<protein>
    <submittedName>
        <fullName evidence="2">Flavin-dependent amine oxidoreductase</fullName>
    </submittedName>
</protein>
<name>A0A2T0SVM2_9PSEU</name>
<dbReference type="PANTHER" id="PTHR42841">
    <property type="entry name" value="AMINE OXIDASE"/>
    <property type="match status" value="1"/>
</dbReference>
<sequence>MARVVVVGAGLAGLSAADVLSAKGVDVSVLEAGDDVGGRVRTDVVDGARLDRGFQILLPAYPEVVRRFDLAALDLRPLRSGAFVHQGGRHDLLADPRGGPAAWQGVAAQRVLGFTDLLALAGLSARDWLGPAGAITGSVDRTTAAELKRWRLSDRAVDTVLRPFLSGVFLESELTTSSRFFHFVWRSFARGGAALPAAGMAALPRQLAGRLPEGAVRLGAEVVGVRDDGVDLAGGERVEADAVVVATDGGVAAKLVPGLREPAWHGVTTWYFRSPESPLRDPSLLVDGDGGPIVNTAVVSEAVPSDGPVVQASLLDASIGETAVRMRLAKLYGTHTGDWELLARYEIPHALPAMPAPHRFRSPVRVGGRRYVCGDHRDTSSIQGALVSGRRAAEAVLADLGPAATLLA</sequence>
<gene>
    <name evidence="2" type="ORF">CLV43_110268</name>
</gene>
<dbReference type="SUPFAM" id="SSF51905">
    <property type="entry name" value="FAD/NAD(P)-binding domain"/>
    <property type="match status" value="1"/>
</dbReference>